<dbReference type="RefSeq" id="WP_141366225.1">
    <property type="nucleotide sequence ID" value="NZ_BAAAJL010000003.1"/>
</dbReference>
<gene>
    <name evidence="1" type="ORF">AUR04nite_28050</name>
</gene>
<organism evidence="1 2">
    <name type="scientific">Glutamicibacter uratoxydans</name>
    <name type="common">Arthrobacter uratoxydans</name>
    <dbReference type="NCBI Taxonomy" id="43667"/>
    <lineage>
        <taxon>Bacteria</taxon>
        <taxon>Bacillati</taxon>
        <taxon>Actinomycetota</taxon>
        <taxon>Actinomycetes</taxon>
        <taxon>Micrococcales</taxon>
        <taxon>Micrococcaceae</taxon>
        <taxon>Glutamicibacter</taxon>
    </lineage>
</organism>
<dbReference type="Proteomes" id="UP000316612">
    <property type="component" value="Unassembled WGS sequence"/>
</dbReference>
<accession>A0A4Y4DRL1</accession>
<sequence length="377" mass="41398">MTNQKDLASILDDYGDLKTGMVEYATGPKFEKPLRQWVKMHQEALDQGHLDIQAVVDGFVFNFQFDDGSTLVQRYVKDKLISDEDQVLLAAMNDGFLSFFEILEQDNDADSLRIKCCFSDLEYTLMPTIPGGLADAELAAGNFISSRITSVPGTGVWTPSGSVSVLPAAARPSLVEQVRLQSMEHPEFSHRNPAYRQIALERSQKIHDHFAAANGGHVLFAPISELVDAYVAAQLAPAPEDLPAEQREASAQMLRSSVMDSELAGEQDVMLHSHPLNGLSFYSQIGALREALGAGEAASTEQVELLQSFFEDDTTPAWLLAELIAEQLPAAEKSLAKALKRKDFSWEDEGGLFLALLPGEQEPSLKLAIHSEFCRSI</sequence>
<dbReference type="OrthoDB" id="3507935at2"/>
<dbReference type="AlphaFoldDB" id="A0A4Y4DRL1"/>
<evidence type="ECO:0000313" key="2">
    <source>
        <dbReference type="Proteomes" id="UP000316612"/>
    </source>
</evidence>
<protein>
    <submittedName>
        <fullName evidence="1">Uncharacterized protein</fullName>
    </submittedName>
</protein>
<comment type="caution">
    <text evidence="1">The sequence shown here is derived from an EMBL/GenBank/DDBJ whole genome shotgun (WGS) entry which is preliminary data.</text>
</comment>
<keyword evidence="2" id="KW-1185">Reference proteome</keyword>
<proteinExistence type="predicted"/>
<dbReference type="EMBL" id="BJNY01000017">
    <property type="protein sequence ID" value="GED07273.1"/>
    <property type="molecule type" value="Genomic_DNA"/>
</dbReference>
<reference evidence="1 2" key="1">
    <citation type="submission" date="2019-06" db="EMBL/GenBank/DDBJ databases">
        <title>Whole genome shotgun sequence of Glutamicibacter uratoxydans NBRC 15515.</title>
        <authorList>
            <person name="Hosoyama A."/>
            <person name="Uohara A."/>
            <person name="Ohji S."/>
            <person name="Ichikawa N."/>
        </authorList>
    </citation>
    <scope>NUCLEOTIDE SEQUENCE [LARGE SCALE GENOMIC DNA]</scope>
    <source>
        <strain evidence="1 2">NBRC 15515</strain>
    </source>
</reference>
<evidence type="ECO:0000313" key="1">
    <source>
        <dbReference type="EMBL" id="GED07273.1"/>
    </source>
</evidence>
<name>A0A4Y4DRL1_GLUUR</name>